<feature type="domain" description="NAD-dependent epimerase/dehydratase" evidence="1">
    <location>
        <begin position="112"/>
        <end position="195"/>
    </location>
</feature>
<dbReference type="PANTHER" id="PTHR12126">
    <property type="entry name" value="NADH-UBIQUINONE OXIDOREDUCTASE 39 KDA SUBUNIT-RELATED"/>
    <property type="match status" value="1"/>
</dbReference>
<keyword evidence="3" id="KW-1185">Reference proteome</keyword>
<reference evidence="2 3" key="1">
    <citation type="submission" date="2023-07" db="EMBL/GenBank/DDBJ databases">
        <title>Sorghum-associated microbial communities from plants grown in Nebraska, USA.</title>
        <authorList>
            <person name="Schachtman D."/>
        </authorList>
    </citation>
    <scope>NUCLEOTIDE SEQUENCE [LARGE SCALE GENOMIC DNA]</scope>
    <source>
        <strain evidence="2 3">BE187</strain>
    </source>
</reference>
<proteinExistence type="predicted"/>
<organism evidence="2 3">
    <name type="scientific">Agrilutibacter niabensis</name>
    <dbReference type="NCBI Taxonomy" id="380628"/>
    <lineage>
        <taxon>Bacteria</taxon>
        <taxon>Pseudomonadati</taxon>
        <taxon>Pseudomonadota</taxon>
        <taxon>Gammaproteobacteria</taxon>
        <taxon>Lysobacterales</taxon>
        <taxon>Lysobacteraceae</taxon>
        <taxon>Agrilutibacter</taxon>
    </lineage>
</organism>
<evidence type="ECO:0000313" key="2">
    <source>
        <dbReference type="EMBL" id="MDR7100784.1"/>
    </source>
</evidence>
<dbReference type="InterPro" id="IPR036291">
    <property type="entry name" value="NAD(P)-bd_dom_sf"/>
</dbReference>
<dbReference type="Pfam" id="PF01370">
    <property type="entry name" value="Epimerase"/>
    <property type="match status" value="2"/>
</dbReference>
<dbReference type="Gene3D" id="3.40.50.720">
    <property type="entry name" value="NAD(P)-binding Rossmann-like Domain"/>
    <property type="match status" value="2"/>
</dbReference>
<dbReference type="EMBL" id="JAVDVW010000002">
    <property type="protein sequence ID" value="MDR7100784.1"/>
    <property type="molecule type" value="Genomic_DNA"/>
</dbReference>
<dbReference type="SUPFAM" id="SSF51735">
    <property type="entry name" value="NAD(P)-binding Rossmann-fold domains"/>
    <property type="match status" value="1"/>
</dbReference>
<dbReference type="RefSeq" id="WP_310055981.1">
    <property type="nucleotide sequence ID" value="NZ_JAVDVW010000002.1"/>
</dbReference>
<dbReference type="InterPro" id="IPR051207">
    <property type="entry name" value="ComplexI_NDUFA9_subunit"/>
</dbReference>
<dbReference type="PANTHER" id="PTHR12126:SF11">
    <property type="entry name" value="NADH DEHYDROGENASE [UBIQUINONE] 1 ALPHA SUBCOMPLEX SUBUNIT 9, MITOCHONDRIAL"/>
    <property type="match status" value="1"/>
</dbReference>
<accession>A0ABU1VTG1</accession>
<protein>
    <submittedName>
        <fullName evidence="2">Nucleoside-diphosphate-sugar epimerase</fullName>
    </submittedName>
</protein>
<evidence type="ECO:0000313" key="3">
    <source>
        <dbReference type="Proteomes" id="UP001267878"/>
    </source>
</evidence>
<dbReference type="InterPro" id="IPR001509">
    <property type="entry name" value="Epimerase_deHydtase"/>
</dbReference>
<comment type="caution">
    <text evidence="2">The sequence shown here is derived from an EMBL/GenBank/DDBJ whole genome shotgun (WGS) entry which is preliminary data.</text>
</comment>
<evidence type="ECO:0000259" key="1">
    <source>
        <dbReference type="Pfam" id="PF01370"/>
    </source>
</evidence>
<name>A0ABU1VTG1_9GAMM</name>
<feature type="domain" description="NAD-dependent epimerase/dehydratase" evidence="1">
    <location>
        <begin position="4"/>
        <end position="63"/>
    </location>
</feature>
<sequence>MKHALVFGGSGQIGRPLLGRLLREGWRITALSRQPQHERTGLAWLRGDFSALPALPARVDAIVSCGPLDAFAQWYGAARIECDRIVAFGSTSVDVKRGSADPRERDVAQRLRAGEEGVLATAALRSAQATLLRPTLIYGAGRDATLTRIARLAQRWGRFPLPRNATGRRQPVHVDDLAAAAFAVLGTAAAHGQTYALPGGETLPYREMVQRVLAVLEPPPSLVELPSPLFNLALAAAKLAGGTGLGEAAVRRMRTDLVFDDTPARRDFGYAPRAFRPTARMFEAREEIEEIV</sequence>
<dbReference type="Proteomes" id="UP001267878">
    <property type="component" value="Unassembled WGS sequence"/>
</dbReference>
<gene>
    <name evidence="2" type="ORF">J2X04_003165</name>
</gene>